<name>A0A6A6ILC4_9PLEO</name>
<reference evidence="1" key="1">
    <citation type="journal article" date="2020" name="Stud. Mycol.">
        <title>101 Dothideomycetes genomes: a test case for predicting lifestyles and emergence of pathogens.</title>
        <authorList>
            <person name="Haridas S."/>
            <person name="Albert R."/>
            <person name="Binder M."/>
            <person name="Bloem J."/>
            <person name="Labutti K."/>
            <person name="Salamov A."/>
            <person name="Andreopoulos B."/>
            <person name="Baker S."/>
            <person name="Barry K."/>
            <person name="Bills G."/>
            <person name="Bluhm B."/>
            <person name="Cannon C."/>
            <person name="Castanera R."/>
            <person name="Culley D."/>
            <person name="Daum C."/>
            <person name="Ezra D."/>
            <person name="Gonzalez J."/>
            <person name="Henrissat B."/>
            <person name="Kuo A."/>
            <person name="Liang C."/>
            <person name="Lipzen A."/>
            <person name="Lutzoni F."/>
            <person name="Magnuson J."/>
            <person name="Mondo S."/>
            <person name="Nolan M."/>
            <person name="Ohm R."/>
            <person name="Pangilinan J."/>
            <person name="Park H.-J."/>
            <person name="Ramirez L."/>
            <person name="Alfaro M."/>
            <person name="Sun H."/>
            <person name="Tritt A."/>
            <person name="Yoshinaga Y."/>
            <person name="Zwiers L.-H."/>
            <person name="Turgeon B."/>
            <person name="Goodwin S."/>
            <person name="Spatafora J."/>
            <person name="Crous P."/>
            <person name="Grigoriev I."/>
        </authorList>
    </citation>
    <scope>NUCLEOTIDE SEQUENCE</scope>
    <source>
        <strain evidence="1">CBS 122368</strain>
    </source>
</reference>
<protein>
    <submittedName>
        <fullName evidence="1">Uncharacterized protein</fullName>
    </submittedName>
</protein>
<dbReference type="EMBL" id="ML987193">
    <property type="protein sequence ID" value="KAF2251007.1"/>
    <property type="molecule type" value="Genomic_DNA"/>
</dbReference>
<accession>A0A6A6ILC4</accession>
<sequence>MTLPRARPLDKPREAAETYTFRYAVSPLVHAGLGCVRLGLGWRRLVGSRAHFPD</sequence>
<dbReference type="GeneID" id="54581983"/>
<dbReference type="RefSeq" id="XP_033686011.1">
    <property type="nucleotide sequence ID" value="XM_033828653.1"/>
</dbReference>
<gene>
    <name evidence="1" type="ORF">BU26DRAFT_517756</name>
</gene>
<dbReference type="Proteomes" id="UP000800094">
    <property type="component" value="Unassembled WGS sequence"/>
</dbReference>
<evidence type="ECO:0000313" key="2">
    <source>
        <dbReference type="Proteomes" id="UP000800094"/>
    </source>
</evidence>
<organism evidence="1 2">
    <name type="scientific">Trematosphaeria pertusa</name>
    <dbReference type="NCBI Taxonomy" id="390896"/>
    <lineage>
        <taxon>Eukaryota</taxon>
        <taxon>Fungi</taxon>
        <taxon>Dikarya</taxon>
        <taxon>Ascomycota</taxon>
        <taxon>Pezizomycotina</taxon>
        <taxon>Dothideomycetes</taxon>
        <taxon>Pleosporomycetidae</taxon>
        <taxon>Pleosporales</taxon>
        <taxon>Massarineae</taxon>
        <taxon>Trematosphaeriaceae</taxon>
        <taxon>Trematosphaeria</taxon>
    </lineage>
</organism>
<evidence type="ECO:0000313" key="1">
    <source>
        <dbReference type="EMBL" id="KAF2251007.1"/>
    </source>
</evidence>
<dbReference type="PROSITE" id="PS51257">
    <property type="entry name" value="PROKAR_LIPOPROTEIN"/>
    <property type="match status" value="1"/>
</dbReference>
<dbReference type="AlphaFoldDB" id="A0A6A6ILC4"/>
<keyword evidence="2" id="KW-1185">Reference proteome</keyword>
<proteinExistence type="predicted"/>